<protein>
    <recommendedName>
        <fullName evidence="2">Guanylate-binding protein N-terminal domain-containing protein</fullName>
    </recommendedName>
</protein>
<gene>
    <name evidence="3" type="ORF">BDV25DRAFT_139881</name>
</gene>
<proteinExistence type="predicted"/>
<name>A0A5N6TVI9_ASPAV</name>
<dbReference type="Proteomes" id="UP000325780">
    <property type="component" value="Unassembled WGS sequence"/>
</dbReference>
<dbReference type="Pfam" id="PF02263">
    <property type="entry name" value="GBP"/>
    <property type="match status" value="1"/>
</dbReference>
<sequence>MAATVIPPTMPPGQPEIGSGTEMGRGSDPVLSASNPMGGQSSEVDGLSAVVPSQMNWVKVEVVHTGQGQDAYAHYILKSNQEVNEILHKFATPLNLVSVVGPMRSGKSTLMNFLAGCTDASLFSTAPGGESHTKALGGGQEVQPETSGQKVAFADTEGHGDQGDHYDTLLFTPTLLCSKVIIFNTKEFGQDSVLKQLANLTRFATLLESHKDKSLGALFIIVNRYNLGGDLEKVYILEESVTSEASRRVQNGEQKFLTLDDFEDTYVNQIKRLREHISQKLKTSHVLADKLFTGISLGDFVSTTVMQLNQLEEKGHLSLANVWEQAENRAITKAKIDFGQSIKDICDTMSNDEKLIPLHDCEQRVDDAISQALNHVELNLSHMNPERTKALCHDMEREIGGQKTNFFEKYRVKIKTLARIELAKTVRGVSRRLDAEFPGKLLQIMQWEDQVSSLKLQWLEEYENRIREYDEKALPRQYREEFIRWFEASETSTRLAIQMEWNAWLDKLRQRETEKLSIDLESVSKDAVNATDWDEKAAKWADADAAKEAFKRGTEQCVALAKAKFKREETKVRDIINRINWTAPLYLARYLNEQIDAYKKRFNDAVRPHKDPGSYDTIANASSYRSALEQRLMIQGVKGGTKYEALGDFDRQVQSLQGAFRDGYDTATTNFLNFVSSSVKTIANNVRLGLPNLFQSIKADHDVTLSDLNTDLHSKETDVLSDFDNKVKDLGLVLENAKQHAESCRFELERDLKLLGESKHSERVSAVNDHNRQKLNHYVNQVKSRVIDHKIDTLAKLEEAISSAKERFLAEACGEKDEKKKASLMYSKQSLSMTNRGAKFFYIDVGYVRVPARRPKAECYVRLSLGFGYLCKLSLILMADAQSFQWQCRRSASLYNIMGANNRSSTEAMEKHVISKLTGEVAELAKELGMSWIGLSTSFDHTVHPVNGNKGRRHLLVNTDSVRDDGYLPDRRTNLQFHDWKVEFSDFHFDEPIVQELTPVLVRSFTTPRQNIDALYEMKVSQTEIESIKNTNELMFKLATELVPQLTFTGGFTRWGGQINENPNYLRGYSRERHFDDIANGYTDELSNKARSNQAPWDWDKCMQEQSGLRSRVDRISASEVYEMHVRGKWEGIAGWKHVVKTRRLGGSA</sequence>
<dbReference type="PANTHER" id="PTHR10751">
    <property type="entry name" value="GUANYLATE BINDING PROTEIN"/>
    <property type="match status" value="1"/>
</dbReference>
<dbReference type="InterPro" id="IPR027417">
    <property type="entry name" value="P-loop_NTPase"/>
</dbReference>
<accession>A0A5N6TVI9</accession>
<feature type="compositionally biased region" description="Polar residues" evidence="1">
    <location>
        <begin position="32"/>
        <end position="43"/>
    </location>
</feature>
<feature type="region of interest" description="Disordered" evidence="1">
    <location>
        <begin position="1"/>
        <end position="44"/>
    </location>
</feature>
<organism evidence="3 4">
    <name type="scientific">Aspergillus avenaceus</name>
    <dbReference type="NCBI Taxonomy" id="36643"/>
    <lineage>
        <taxon>Eukaryota</taxon>
        <taxon>Fungi</taxon>
        <taxon>Dikarya</taxon>
        <taxon>Ascomycota</taxon>
        <taxon>Pezizomycotina</taxon>
        <taxon>Eurotiomycetes</taxon>
        <taxon>Eurotiomycetidae</taxon>
        <taxon>Eurotiales</taxon>
        <taxon>Aspergillaceae</taxon>
        <taxon>Aspergillus</taxon>
        <taxon>Aspergillus subgen. Circumdati</taxon>
    </lineage>
</organism>
<dbReference type="AlphaFoldDB" id="A0A5N6TVI9"/>
<evidence type="ECO:0000259" key="2">
    <source>
        <dbReference type="Pfam" id="PF02263"/>
    </source>
</evidence>
<feature type="domain" description="Guanylate-binding protein N-terminal" evidence="2">
    <location>
        <begin position="77"/>
        <end position="213"/>
    </location>
</feature>
<dbReference type="InterPro" id="IPR015894">
    <property type="entry name" value="Guanylate-bd_N"/>
</dbReference>
<evidence type="ECO:0000256" key="1">
    <source>
        <dbReference type="SAM" id="MobiDB-lite"/>
    </source>
</evidence>
<keyword evidence="4" id="KW-1185">Reference proteome</keyword>
<dbReference type="OrthoDB" id="2135133at2759"/>
<evidence type="ECO:0000313" key="3">
    <source>
        <dbReference type="EMBL" id="KAE8150396.1"/>
    </source>
</evidence>
<dbReference type="SUPFAM" id="SSF52540">
    <property type="entry name" value="P-loop containing nucleoside triphosphate hydrolases"/>
    <property type="match status" value="1"/>
</dbReference>
<dbReference type="Gene3D" id="3.40.50.300">
    <property type="entry name" value="P-loop containing nucleotide triphosphate hydrolases"/>
    <property type="match status" value="1"/>
</dbReference>
<dbReference type="EMBL" id="ML742095">
    <property type="protein sequence ID" value="KAE8150396.1"/>
    <property type="molecule type" value="Genomic_DNA"/>
</dbReference>
<reference evidence="3 4" key="1">
    <citation type="submission" date="2019-04" db="EMBL/GenBank/DDBJ databases">
        <title>Friends and foes A comparative genomics study of 23 Aspergillus species from section Flavi.</title>
        <authorList>
            <consortium name="DOE Joint Genome Institute"/>
            <person name="Kjaerbolling I."/>
            <person name="Vesth T."/>
            <person name="Frisvad J.C."/>
            <person name="Nybo J.L."/>
            <person name="Theobald S."/>
            <person name="Kildgaard S."/>
            <person name="Isbrandt T."/>
            <person name="Kuo A."/>
            <person name="Sato A."/>
            <person name="Lyhne E.K."/>
            <person name="Kogle M.E."/>
            <person name="Wiebenga A."/>
            <person name="Kun R.S."/>
            <person name="Lubbers R.J."/>
            <person name="Makela M.R."/>
            <person name="Barry K."/>
            <person name="Chovatia M."/>
            <person name="Clum A."/>
            <person name="Daum C."/>
            <person name="Haridas S."/>
            <person name="He G."/>
            <person name="LaButti K."/>
            <person name="Lipzen A."/>
            <person name="Mondo S."/>
            <person name="Riley R."/>
            <person name="Salamov A."/>
            <person name="Simmons B.A."/>
            <person name="Magnuson J.K."/>
            <person name="Henrissat B."/>
            <person name="Mortensen U.H."/>
            <person name="Larsen T.O."/>
            <person name="Devries R.P."/>
            <person name="Grigoriev I.V."/>
            <person name="Machida M."/>
            <person name="Baker S.E."/>
            <person name="Andersen M.R."/>
        </authorList>
    </citation>
    <scope>NUCLEOTIDE SEQUENCE [LARGE SCALE GENOMIC DNA]</scope>
    <source>
        <strain evidence="3 4">IBT 18842</strain>
    </source>
</reference>
<dbReference type="GO" id="GO:0005525">
    <property type="term" value="F:GTP binding"/>
    <property type="evidence" value="ECO:0007669"/>
    <property type="project" value="InterPro"/>
</dbReference>
<evidence type="ECO:0000313" key="4">
    <source>
        <dbReference type="Proteomes" id="UP000325780"/>
    </source>
</evidence>
<dbReference type="GO" id="GO:0003924">
    <property type="term" value="F:GTPase activity"/>
    <property type="evidence" value="ECO:0007669"/>
    <property type="project" value="InterPro"/>
</dbReference>